<accession>A0ABR2KYK9</accession>
<comment type="caution">
    <text evidence="2">The sequence shown here is derived from an EMBL/GenBank/DDBJ whole genome shotgun (WGS) entry which is preliminary data.</text>
</comment>
<name>A0ABR2KYK9_9EUKA</name>
<feature type="region of interest" description="Disordered" evidence="1">
    <location>
        <begin position="54"/>
        <end position="83"/>
    </location>
</feature>
<evidence type="ECO:0000313" key="2">
    <source>
        <dbReference type="EMBL" id="KAK8896212.1"/>
    </source>
</evidence>
<proteinExistence type="predicted"/>
<organism evidence="2 3">
    <name type="scientific">Tritrichomonas musculus</name>
    <dbReference type="NCBI Taxonomy" id="1915356"/>
    <lineage>
        <taxon>Eukaryota</taxon>
        <taxon>Metamonada</taxon>
        <taxon>Parabasalia</taxon>
        <taxon>Tritrichomonadida</taxon>
        <taxon>Tritrichomonadidae</taxon>
        <taxon>Tritrichomonas</taxon>
    </lineage>
</organism>
<feature type="compositionally biased region" description="Low complexity" evidence="1">
    <location>
        <begin position="119"/>
        <end position="131"/>
    </location>
</feature>
<keyword evidence="3" id="KW-1185">Reference proteome</keyword>
<reference evidence="2 3" key="1">
    <citation type="submission" date="2024-04" db="EMBL/GenBank/DDBJ databases">
        <title>Tritrichomonas musculus Genome.</title>
        <authorList>
            <person name="Alves-Ferreira E."/>
            <person name="Grigg M."/>
            <person name="Lorenzi H."/>
            <person name="Galac M."/>
        </authorList>
    </citation>
    <scope>NUCLEOTIDE SEQUENCE [LARGE SCALE GENOMIC DNA]</scope>
    <source>
        <strain evidence="2 3">EAF2021</strain>
    </source>
</reference>
<dbReference type="Proteomes" id="UP001470230">
    <property type="component" value="Unassembled WGS sequence"/>
</dbReference>
<dbReference type="EMBL" id="JAPFFF010000002">
    <property type="protein sequence ID" value="KAK8896212.1"/>
    <property type="molecule type" value="Genomic_DNA"/>
</dbReference>
<evidence type="ECO:0000256" key="1">
    <source>
        <dbReference type="SAM" id="MobiDB-lite"/>
    </source>
</evidence>
<evidence type="ECO:0000313" key="3">
    <source>
        <dbReference type="Proteomes" id="UP001470230"/>
    </source>
</evidence>
<feature type="compositionally biased region" description="Polar residues" evidence="1">
    <location>
        <begin position="142"/>
        <end position="157"/>
    </location>
</feature>
<protein>
    <submittedName>
        <fullName evidence="2">Uncharacterized protein</fullName>
    </submittedName>
</protein>
<feature type="region of interest" description="Disordered" evidence="1">
    <location>
        <begin position="99"/>
        <end position="171"/>
    </location>
</feature>
<feature type="compositionally biased region" description="Basic and acidic residues" evidence="1">
    <location>
        <begin position="132"/>
        <end position="141"/>
    </location>
</feature>
<sequence length="171" mass="18590">MPNTASGTTKQAVFDFDKLNVANRSNNQTEFKFNMPNIESGTNSQTTLNFGELNTASNSGNQAGFKFNMPNTASGSANRPKFNPKFSGNVITLFGQTISASPKFTNKKNDENESKTLVSSEKQSGSSSSISDKPDSNKRTESTNPIVPNQASSNTLNDSKKEFSLVHHHKF</sequence>
<gene>
    <name evidence="2" type="ORF">M9Y10_014107</name>
</gene>